<reference evidence="1" key="2">
    <citation type="submission" date="2020-02" db="EMBL/GenBank/DDBJ databases">
        <title>Esox lucius (northern pike) genome, fEsoLuc1, primary haplotype.</title>
        <authorList>
            <person name="Myers G."/>
            <person name="Karagic N."/>
            <person name="Meyer A."/>
            <person name="Pippel M."/>
            <person name="Reichard M."/>
            <person name="Winkler S."/>
            <person name="Tracey A."/>
            <person name="Sims Y."/>
            <person name="Howe K."/>
            <person name="Rhie A."/>
            <person name="Formenti G."/>
            <person name="Durbin R."/>
            <person name="Fedrigo O."/>
            <person name="Jarvis E.D."/>
        </authorList>
    </citation>
    <scope>NUCLEOTIDE SEQUENCE [LARGE SCALE GENOMIC DNA]</scope>
</reference>
<dbReference type="Gene3D" id="3.10.20.90">
    <property type="entry name" value="Phosphatidylinositol 3-kinase Catalytic Subunit, Chain A, domain 1"/>
    <property type="match status" value="1"/>
</dbReference>
<evidence type="ECO:0000313" key="1">
    <source>
        <dbReference type="Ensembl" id="ENSELUP00000073932.2"/>
    </source>
</evidence>
<keyword evidence="2" id="KW-1185">Reference proteome</keyword>
<accession>A0A6Q2Z883</accession>
<dbReference type="AlphaFoldDB" id="A0A6Q2Z883"/>
<dbReference type="Bgee" id="ENSELUG00000024881">
    <property type="expression patterns" value="Expressed in bone element and 10 other cell types or tissues"/>
</dbReference>
<proteinExistence type="predicted"/>
<protein>
    <recommendedName>
        <fullName evidence="3">Autophagy-related protein</fullName>
    </recommendedName>
</protein>
<dbReference type="Ensembl" id="ENSELUT00000064252.2">
    <property type="protein sequence ID" value="ENSELUP00000073932.2"/>
    <property type="gene ID" value="ENSELUG00000037461.1"/>
</dbReference>
<reference evidence="2" key="1">
    <citation type="journal article" date="2014" name="PLoS ONE">
        <title>The genome and linkage map of the northern pike (Esox lucius): conserved synteny revealed between the salmonid sister group and the Neoteleostei.</title>
        <authorList>
            <person name="Rondeau E.B."/>
            <person name="Minkley D.R."/>
            <person name="Leong J.S."/>
            <person name="Messmer A.M."/>
            <person name="Jantzen J.R."/>
            <person name="von Schalburg K.R."/>
            <person name="Lemon C."/>
            <person name="Bird N.H."/>
            <person name="Koop B.F."/>
        </authorList>
    </citation>
    <scope>NUCLEOTIDE SEQUENCE</scope>
</reference>
<evidence type="ECO:0000313" key="2">
    <source>
        <dbReference type="Proteomes" id="UP000265140"/>
    </source>
</evidence>
<sequence length="54" mass="6373">MNSILTRPAEFDRPFLLLYYCHTVNLQPRETRLKEKDEDGFLYVAYSGENTFGI</sequence>
<dbReference type="Proteomes" id="UP000265140">
    <property type="component" value="Chromosome 2"/>
</dbReference>
<dbReference type="InParanoid" id="A0A6Q2Z883"/>
<name>A0A6Q2Z883_ESOLU</name>
<organism evidence="1 2">
    <name type="scientific">Esox lucius</name>
    <name type="common">Northern pike</name>
    <dbReference type="NCBI Taxonomy" id="8010"/>
    <lineage>
        <taxon>Eukaryota</taxon>
        <taxon>Metazoa</taxon>
        <taxon>Chordata</taxon>
        <taxon>Craniata</taxon>
        <taxon>Vertebrata</taxon>
        <taxon>Euteleostomi</taxon>
        <taxon>Actinopterygii</taxon>
        <taxon>Neopterygii</taxon>
        <taxon>Teleostei</taxon>
        <taxon>Protacanthopterygii</taxon>
        <taxon>Esociformes</taxon>
        <taxon>Esocidae</taxon>
        <taxon>Esox</taxon>
    </lineage>
</organism>
<reference evidence="1" key="3">
    <citation type="submission" date="2025-08" db="UniProtKB">
        <authorList>
            <consortium name="Ensembl"/>
        </authorList>
    </citation>
    <scope>IDENTIFICATION</scope>
</reference>
<reference evidence="1" key="4">
    <citation type="submission" date="2025-09" db="UniProtKB">
        <authorList>
            <consortium name="Ensembl"/>
        </authorList>
    </citation>
    <scope>IDENTIFICATION</scope>
</reference>
<evidence type="ECO:0008006" key="3">
    <source>
        <dbReference type="Google" id="ProtNLM"/>
    </source>
</evidence>